<dbReference type="GO" id="GO:0048488">
    <property type="term" value="P:synaptic vesicle endocytosis"/>
    <property type="evidence" value="ECO:0007669"/>
    <property type="project" value="TreeGrafter"/>
</dbReference>
<dbReference type="PRINTS" id="PR00360">
    <property type="entry name" value="C2DOMAIN"/>
</dbReference>
<sequence length="359" mass="40679">PKWALIAIVVAAGLWSSNRLTLPYVHMAHRKKSSPRPAVPAEGTTLMPVFQLGIRVPMWYLALPGKEAHGSSAFSSLGIILHVDIFKMKVGVKQAADLKAMDSGGTSDPYVIVYLTSDIKKKYETKVYRKTLNPVFNESFTFQIPQAEMSESTLVMQVYDFNRFARHDIIGEVRLPLSNVDLQHVIEQWNELVAASKTEQEHLGEICFSLRYVPTTSKLTVVILEAKKLKKMDSHGLTDPYVKVQLILNKKKWKKKKTSVKKSTLSPYFNEAFVFDVPFNQIQVNLVIAVWDYDKVTKNEQIGKVFLGCRATGNHLRHWSDMLANPRRPIAQWHSLQSAEEVDNALGLKTHFKLPLPIP</sequence>
<dbReference type="GO" id="GO:0001786">
    <property type="term" value="F:phosphatidylserine binding"/>
    <property type="evidence" value="ECO:0007669"/>
    <property type="project" value="TreeGrafter"/>
</dbReference>
<dbReference type="InterPro" id="IPR000008">
    <property type="entry name" value="C2_dom"/>
</dbReference>
<dbReference type="GeneTree" id="ENSGT00940000160892"/>
<dbReference type="GO" id="GO:0048306">
    <property type="term" value="F:calcium-dependent protein binding"/>
    <property type="evidence" value="ECO:0007669"/>
    <property type="project" value="Ensembl"/>
</dbReference>
<evidence type="ECO:0000256" key="9">
    <source>
        <dbReference type="ARBA" id="ARBA00023018"/>
    </source>
</evidence>
<dbReference type="GO" id="GO:0007340">
    <property type="term" value="P:acrosome reaction"/>
    <property type="evidence" value="ECO:0007669"/>
    <property type="project" value="Ensembl"/>
</dbReference>
<dbReference type="FunFam" id="2.60.40.150:FF:000007">
    <property type="entry name" value="Synaptotagmin 1"/>
    <property type="match status" value="1"/>
</dbReference>
<evidence type="ECO:0000256" key="1">
    <source>
        <dbReference type="ARBA" id="ARBA00001913"/>
    </source>
</evidence>
<feature type="domain" description="C2" evidence="12">
    <location>
        <begin position="68"/>
        <end position="190"/>
    </location>
</feature>
<dbReference type="Ensembl" id="ENSCPRT00005028513.1">
    <property type="protein sequence ID" value="ENSCPRP00005024414.1"/>
    <property type="gene ID" value="ENSCPRG00005016981.1"/>
</dbReference>
<evidence type="ECO:0000313" key="14">
    <source>
        <dbReference type="Proteomes" id="UP000594220"/>
    </source>
</evidence>
<keyword evidence="4" id="KW-0812">Transmembrane</keyword>
<comment type="subcellular location">
    <subcellularLocation>
        <location evidence="2">Cytoplasmic vesicle</location>
        <location evidence="2">Secretory vesicle</location>
        <location evidence="2">Synaptic vesicle membrane</location>
        <topology evidence="2">Single-pass membrane protein</topology>
    </subcellularLocation>
</comment>
<dbReference type="SMART" id="SM00239">
    <property type="entry name" value="C2"/>
    <property type="match status" value="2"/>
</dbReference>
<gene>
    <name evidence="13" type="primary">SYT8</name>
</gene>
<evidence type="ECO:0000256" key="8">
    <source>
        <dbReference type="ARBA" id="ARBA00022989"/>
    </source>
</evidence>
<dbReference type="PROSITE" id="PS50004">
    <property type="entry name" value="C2"/>
    <property type="match status" value="2"/>
</dbReference>
<organism evidence="13 14">
    <name type="scientific">Crocodylus porosus</name>
    <name type="common">Saltwater crocodile</name>
    <name type="synonym">Estuarine crocodile</name>
    <dbReference type="NCBI Taxonomy" id="8502"/>
    <lineage>
        <taxon>Eukaryota</taxon>
        <taxon>Metazoa</taxon>
        <taxon>Chordata</taxon>
        <taxon>Craniata</taxon>
        <taxon>Vertebrata</taxon>
        <taxon>Euteleostomi</taxon>
        <taxon>Archelosauria</taxon>
        <taxon>Archosauria</taxon>
        <taxon>Crocodylia</taxon>
        <taxon>Longirostres</taxon>
        <taxon>Crocodylidae</taxon>
        <taxon>Crocodylus</taxon>
    </lineage>
</organism>
<dbReference type="GO" id="GO:0005544">
    <property type="term" value="F:calcium-dependent phospholipid binding"/>
    <property type="evidence" value="ECO:0007669"/>
    <property type="project" value="TreeGrafter"/>
</dbReference>
<reference evidence="13" key="2">
    <citation type="submission" date="2025-09" db="UniProtKB">
        <authorList>
            <consortium name="Ensembl"/>
        </authorList>
    </citation>
    <scope>IDENTIFICATION</scope>
</reference>
<evidence type="ECO:0000256" key="6">
    <source>
        <dbReference type="ARBA" id="ARBA00022737"/>
    </source>
</evidence>
<dbReference type="GO" id="GO:0030672">
    <property type="term" value="C:synaptic vesicle membrane"/>
    <property type="evidence" value="ECO:0007669"/>
    <property type="project" value="UniProtKB-SubCell"/>
</dbReference>
<dbReference type="OMA" id="LEYNFRA"/>
<evidence type="ECO:0000256" key="2">
    <source>
        <dbReference type="ARBA" id="ARBA00004254"/>
    </source>
</evidence>
<dbReference type="GO" id="GO:0031045">
    <property type="term" value="C:dense core granule"/>
    <property type="evidence" value="ECO:0007669"/>
    <property type="project" value="TreeGrafter"/>
</dbReference>
<proteinExistence type="inferred from homology"/>
<name>A0A7M4FHT8_CROPO</name>
<dbReference type="InterPro" id="IPR035892">
    <property type="entry name" value="C2_domain_sf"/>
</dbReference>
<evidence type="ECO:0000256" key="10">
    <source>
        <dbReference type="ARBA" id="ARBA00023136"/>
    </source>
</evidence>
<dbReference type="GO" id="GO:0030276">
    <property type="term" value="F:clathrin binding"/>
    <property type="evidence" value="ECO:0007669"/>
    <property type="project" value="TreeGrafter"/>
</dbReference>
<dbReference type="GO" id="GO:0048791">
    <property type="term" value="P:calcium ion-regulated exocytosis of neurotransmitter"/>
    <property type="evidence" value="ECO:0007669"/>
    <property type="project" value="TreeGrafter"/>
</dbReference>
<dbReference type="GO" id="GO:0005509">
    <property type="term" value="F:calcium ion binding"/>
    <property type="evidence" value="ECO:0007669"/>
    <property type="project" value="TreeGrafter"/>
</dbReference>
<dbReference type="GO" id="GO:0005886">
    <property type="term" value="C:plasma membrane"/>
    <property type="evidence" value="ECO:0007669"/>
    <property type="project" value="TreeGrafter"/>
</dbReference>
<keyword evidence="14" id="KW-1185">Reference proteome</keyword>
<dbReference type="PRINTS" id="PR00399">
    <property type="entry name" value="SYNAPTOTAGMN"/>
</dbReference>
<dbReference type="Pfam" id="PF00168">
    <property type="entry name" value="C2"/>
    <property type="match status" value="2"/>
</dbReference>
<protein>
    <submittedName>
        <fullName evidence="13">Synaptotagmin 8</fullName>
    </submittedName>
</protein>
<comment type="cofactor">
    <cofactor evidence="1">
        <name>Ca(2+)</name>
        <dbReference type="ChEBI" id="CHEBI:29108"/>
    </cofactor>
</comment>
<dbReference type="Gene3D" id="2.60.40.150">
    <property type="entry name" value="C2 domain"/>
    <property type="match status" value="2"/>
</dbReference>
<dbReference type="InterPro" id="IPR001565">
    <property type="entry name" value="Synaptotagmin"/>
</dbReference>
<evidence type="ECO:0000313" key="13">
    <source>
        <dbReference type="Ensembl" id="ENSCPRP00005024414.1"/>
    </source>
</evidence>
<comment type="similarity">
    <text evidence="3">Belongs to the synaptotagmin family.</text>
</comment>
<keyword evidence="8" id="KW-1133">Transmembrane helix</keyword>
<dbReference type="SUPFAM" id="SSF49562">
    <property type="entry name" value="C2 domain (Calcium/lipid-binding domain, CaLB)"/>
    <property type="match status" value="2"/>
</dbReference>
<accession>A0A7M4FHT8</accession>
<evidence type="ECO:0000256" key="11">
    <source>
        <dbReference type="ARBA" id="ARBA00023329"/>
    </source>
</evidence>
<evidence type="ECO:0000256" key="4">
    <source>
        <dbReference type="ARBA" id="ARBA00022692"/>
    </source>
</evidence>
<keyword evidence="9" id="KW-0770">Synapse</keyword>
<dbReference type="GO" id="GO:0030424">
    <property type="term" value="C:axon"/>
    <property type="evidence" value="ECO:0007669"/>
    <property type="project" value="TreeGrafter"/>
</dbReference>
<evidence type="ECO:0000256" key="7">
    <source>
        <dbReference type="ARBA" id="ARBA00022837"/>
    </source>
</evidence>
<feature type="domain" description="C2" evidence="12">
    <location>
        <begin position="202"/>
        <end position="334"/>
    </location>
</feature>
<dbReference type="AlphaFoldDB" id="A0A7M4FHT8"/>
<reference evidence="13" key="1">
    <citation type="submission" date="2025-08" db="UniProtKB">
        <authorList>
            <consortium name="Ensembl"/>
        </authorList>
    </citation>
    <scope>IDENTIFICATION</scope>
</reference>
<keyword evidence="6" id="KW-0677">Repeat</keyword>
<evidence type="ECO:0000256" key="5">
    <source>
        <dbReference type="ARBA" id="ARBA00022723"/>
    </source>
</evidence>
<evidence type="ECO:0000259" key="12">
    <source>
        <dbReference type="PROSITE" id="PS50004"/>
    </source>
</evidence>
<evidence type="ECO:0000256" key="3">
    <source>
        <dbReference type="ARBA" id="ARBA00006996"/>
    </source>
</evidence>
<keyword evidence="5" id="KW-0479">Metal-binding</keyword>
<dbReference type="Proteomes" id="UP000594220">
    <property type="component" value="Unplaced"/>
</dbReference>
<keyword evidence="10" id="KW-0472">Membrane</keyword>
<dbReference type="PANTHER" id="PTHR10024">
    <property type="entry name" value="SYNAPTOTAGMIN"/>
    <property type="match status" value="1"/>
</dbReference>
<dbReference type="GO" id="GO:0000149">
    <property type="term" value="F:SNARE binding"/>
    <property type="evidence" value="ECO:0007669"/>
    <property type="project" value="TreeGrafter"/>
</dbReference>
<dbReference type="PANTHER" id="PTHR10024:SF249">
    <property type="entry name" value="SYNAPTOTAGMIN-8"/>
    <property type="match status" value="1"/>
</dbReference>
<keyword evidence="11" id="KW-0968">Cytoplasmic vesicle</keyword>
<keyword evidence="7" id="KW-0106">Calcium</keyword>